<gene>
    <name evidence="2" type="ORF">EHUX00137_LOCUS33211</name>
</gene>
<name>A0A7S3T6V1_EMIHU</name>
<organism evidence="2">
    <name type="scientific">Emiliania huxleyi</name>
    <name type="common">Coccolithophore</name>
    <name type="synonym">Pontosphaera huxleyi</name>
    <dbReference type="NCBI Taxonomy" id="2903"/>
    <lineage>
        <taxon>Eukaryota</taxon>
        <taxon>Haptista</taxon>
        <taxon>Haptophyta</taxon>
        <taxon>Prymnesiophyceae</taxon>
        <taxon>Isochrysidales</taxon>
        <taxon>Noelaerhabdaceae</taxon>
        <taxon>Emiliania</taxon>
    </lineage>
</organism>
<feature type="compositionally biased region" description="Basic residues" evidence="1">
    <location>
        <begin position="54"/>
        <end position="63"/>
    </location>
</feature>
<dbReference type="EMBL" id="HBIR01042574">
    <property type="protein sequence ID" value="CAE0575616.1"/>
    <property type="molecule type" value="Transcribed_RNA"/>
</dbReference>
<accession>A0A7S3T6V1</accession>
<feature type="compositionally biased region" description="Basic residues" evidence="1">
    <location>
        <begin position="34"/>
        <end position="45"/>
    </location>
</feature>
<feature type="compositionally biased region" description="Basic and acidic residues" evidence="1">
    <location>
        <begin position="465"/>
        <end position="478"/>
    </location>
</feature>
<evidence type="ECO:0000256" key="1">
    <source>
        <dbReference type="SAM" id="MobiDB-lite"/>
    </source>
</evidence>
<sequence length="514" mass="56549">MVRAPSALLCPCSTDLGVPGPFYIVPHALLRSRRRRTPAARKKALHGAPWRDSSKRRTRHSRPKLAACPQAGRFGSPTTSRSQRRVARALMRLWRRVRAHRHPPLPHRSLTPARPHLAAKENLRCYAEFHGVGVKGSKVEEILPYAWVALSHAKKYADVFVALGVKPKDVEAVCEASADMIFHVEWAQGYLTGIDPLSRPFHIVVCELAASLGAVDAALQRHLDEFGETSDLGRAVWRLKFRAYGYMWSLAGELRDYIERVISFKTIHDPAEVARASAVVVPPEISNPPATPPVPPFPEHLHTWATAEMLNGYPHLHRIQYGYEPTAIKLGLVIKEQKSLTGVVPDGSLKQGASLAQAAAISLYNVAAVTGDHLGGPMPISPALLSGGVAATFLTTINAIPPERVPEMRFFTAVASARYNLDTFLKWLSSHLRKVSMARQDRERPATSARSRARRSLRHRLVHRAPQDGRGADGHEGGVHAGEGALVRMGGASQKPFATWWLAAGSRWGTRQRG</sequence>
<reference evidence="2" key="1">
    <citation type="submission" date="2021-01" db="EMBL/GenBank/DDBJ databases">
        <authorList>
            <person name="Corre E."/>
            <person name="Pelletier E."/>
            <person name="Niang G."/>
            <person name="Scheremetjew M."/>
            <person name="Finn R."/>
            <person name="Kale V."/>
            <person name="Holt S."/>
            <person name="Cochrane G."/>
            <person name="Meng A."/>
            <person name="Brown T."/>
            <person name="Cohen L."/>
        </authorList>
    </citation>
    <scope>NUCLEOTIDE SEQUENCE</scope>
    <source>
        <strain evidence="2">379</strain>
    </source>
</reference>
<evidence type="ECO:0000313" key="2">
    <source>
        <dbReference type="EMBL" id="CAE0575616.1"/>
    </source>
</evidence>
<feature type="region of interest" description="Disordered" evidence="1">
    <location>
        <begin position="436"/>
        <end position="481"/>
    </location>
</feature>
<dbReference type="AlphaFoldDB" id="A0A7S3T6V1"/>
<protein>
    <submittedName>
        <fullName evidence="2">Uncharacterized protein</fullName>
    </submittedName>
</protein>
<feature type="region of interest" description="Disordered" evidence="1">
    <location>
        <begin position="34"/>
        <end position="81"/>
    </location>
</feature>
<feature type="compositionally biased region" description="Basic residues" evidence="1">
    <location>
        <begin position="451"/>
        <end position="463"/>
    </location>
</feature>
<proteinExistence type="predicted"/>